<dbReference type="Proteomes" id="UP000247609">
    <property type="component" value="Unassembled WGS sequence"/>
</dbReference>
<evidence type="ECO:0000256" key="1">
    <source>
        <dbReference type="SAM" id="Phobius"/>
    </source>
</evidence>
<name>A0A318Q669_9PROT</name>
<feature type="transmembrane region" description="Helical" evidence="1">
    <location>
        <begin position="355"/>
        <end position="377"/>
    </location>
</feature>
<keyword evidence="1" id="KW-0472">Membrane</keyword>
<dbReference type="PANTHER" id="PTHR34219">
    <property type="entry name" value="IRON-REGULATED INNER MEMBRANE PROTEIN-RELATED"/>
    <property type="match status" value="1"/>
</dbReference>
<dbReference type="Pfam" id="PF03929">
    <property type="entry name" value="PepSY_TM"/>
    <property type="match status" value="1"/>
</dbReference>
<gene>
    <name evidence="2" type="ORF">CFR71_11375</name>
</gene>
<dbReference type="EMBL" id="NOXG01000015">
    <property type="protein sequence ID" value="PYD75086.1"/>
    <property type="molecule type" value="Genomic_DNA"/>
</dbReference>
<proteinExistence type="predicted"/>
<reference evidence="2 3" key="1">
    <citation type="submission" date="2017-07" db="EMBL/GenBank/DDBJ databases">
        <title>A draft genome sequence of Komagataeibacter sp. T5K1.</title>
        <authorList>
            <person name="Skraban J."/>
            <person name="Cleenwerck I."/>
            <person name="Vandamme P."/>
            <person name="Trcek J."/>
        </authorList>
    </citation>
    <scope>NUCLEOTIDE SEQUENCE [LARGE SCALE GENOMIC DNA]</scope>
    <source>
        <strain evidence="2 3">T5K1</strain>
    </source>
</reference>
<organism evidence="2 3">
    <name type="scientific">Novacetimonas pomaceti</name>
    <dbReference type="NCBI Taxonomy" id="2021998"/>
    <lineage>
        <taxon>Bacteria</taxon>
        <taxon>Pseudomonadati</taxon>
        <taxon>Pseudomonadota</taxon>
        <taxon>Alphaproteobacteria</taxon>
        <taxon>Acetobacterales</taxon>
        <taxon>Acetobacteraceae</taxon>
        <taxon>Novacetimonas</taxon>
    </lineage>
</organism>
<feature type="transmembrane region" description="Helical" evidence="1">
    <location>
        <begin position="206"/>
        <end position="228"/>
    </location>
</feature>
<feature type="transmembrane region" description="Helical" evidence="1">
    <location>
        <begin position="151"/>
        <end position="171"/>
    </location>
</feature>
<feature type="transmembrane region" description="Helical" evidence="1">
    <location>
        <begin position="26"/>
        <end position="52"/>
    </location>
</feature>
<comment type="caution">
    <text evidence="2">The sequence shown here is derived from an EMBL/GenBank/DDBJ whole genome shotgun (WGS) entry which is preliminary data.</text>
</comment>
<evidence type="ECO:0000313" key="2">
    <source>
        <dbReference type="EMBL" id="PYD75086.1"/>
    </source>
</evidence>
<keyword evidence="1" id="KW-0812">Transmembrane</keyword>
<protein>
    <submittedName>
        <fullName evidence="2">Peptidase</fullName>
    </submittedName>
</protein>
<sequence>MPASVAGHVRIWPRGSRRVLRKIHRWVGLFLMLPLVLQGLTGTLLIVIPLLLPGPPHISDTGPQAGAEAIIAASRASAPPDMIPLRYNPAAHPGDSALVTYGPPGERHPTSEVFVNPVHPAVIGTYVIPSWLRFLHNLHADLFLLPYGQSATGMMGLLLGGMAVTGLILWWRPGVALWKAGKWRRAILISPRARGLRLWREAHVTIGFWLSFMLLFLALSGSVLAFPFSRPLFGVHRPAPTGHHGHHMDGARSEHEPGEQGLDAALAALKARMPEAHLQSVQLGARPDQQSFDVVLPAYGANHPATVQYNPQTDILRISRDPRQQRAGERSFQWLHTLHEARLASPAPVALVWKGAVLVTGMGLVFFSISGVVMWTLRRRATAHRAAQRGDSGMTPSSPGV</sequence>
<accession>A0A318Q669</accession>
<dbReference type="InterPro" id="IPR005625">
    <property type="entry name" value="PepSY-ass_TM"/>
</dbReference>
<keyword evidence="1" id="KW-1133">Transmembrane helix</keyword>
<dbReference type="AlphaFoldDB" id="A0A318Q669"/>
<evidence type="ECO:0000313" key="3">
    <source>
        <dbReference type="Proteomes" id="UP000247609"/>
    </source>
</evidence>